<dbReference type="SMART" id="SM00368">
    <property type="entry name" value="LRR_RI"/>
    <property type="match status" value="5"/>
</dbReference>
<feature type="region of interest" description="Disordered" evidence="5">
    <location>
        <begin position="119"/>
        <end position="138"/>
    </location>
</feature>
<reference evidence="6" key="1">
    <citation type="journal article" date="2023" name="Front. Mar. Sci.">
        <title>A new Merluccius polli reference genome to investigate the effects of global change in West African waters.</title>
        <authorList>
            <person name="Mateo J.L."/>
            <person name="Blanco-Fernandez C."/>
            <person name="Garcia-Vazquez E."/>
            <person name="Machado-Schiaffino G."/>
        </authorList>
    </citation>
    <scope>NUCLEOTIDE SEQUENCE</scope>
    <source>
        <strain evidence="6">C29</strain>
        <tissue evidence="6">Fin</tissue>
    </source>
</reference>
<keyword evidence="7" id="KW-1185">Reference proteome</keyword>
<proteinExistence type="predicted"/>
<evidence type="ECO:0000256" key="5">
    <source>
        <dbReference type="SAM" id="MobiDB-lite"/>
    </source>
</evidence>
<evidence type="ECO:0000256" key="3">
    <source>
        <dbReference type="ARBA" id="ARBA00023054"/>
    </source>
</evidence>
<name>A0AA47MZ26_MERPO</name>
<dbReference type="InterPro" id="IPR032675">
    <property type="entry name" value="LRR_dom_sf"/>
</dbReference>
<dbReference type="GO" id="GO:0005813">
    <property type="term" value="C:centrosome"/>
    <property type="evidence" value="ECO:0007669"/>
    <property type="project" value="UniProtKB-SubCell"/>
</dbReference>
<feature type="compositionally biased region" description="Basic and acidic residues" evidence="5">
    <location>
        <begin position="124"/>
        <end position="133"/>
    </location>
</feature>
<dbReference type="Proteomes" id="UP001174136">
    <property type="component" value="Unassembled WGS sequence"/>
</dbReference>
<comment type="caution">
    <text evidence="6">The sequence shown here is derived from an EMBL/GenBank/DDBJ whole genome shotgun (WGS) entry which is preliminary data.</text>
</comment>
<keyword evidence="4" id="KW-0206">Cytoskeleton</keyword>
<keyword evidence="3" id="KW-0175">Coiled coil</keyword>
<protein>
    <submittedName>
        <fullName evidence="6">Leucine-rich repeat-containing protein 45</fullName>
    </submittedName>
</protein>
<dbReference type="Gene3D" id="3.80.10.10">
    <property type="entry name" value="Ribonuclease Inhibitor"/>
    <property type="match status" value="2"/>
</dbReference>
<dbReference type="EMBL" id="JAOPHQ010001823">
    <property type="protein sequence ID" value="KAK0149189.1"/>
    <property type="molecule type" value="Genomic_DNA"/>
</dbReference>
<dbReference type="PANTHER" id="PTHR23170:SF3">
    <property type="entry name" value="LEUCINE-RICH REPEAT-CONTAINING PROTEIN 45"/>
    <property type="match status" value="1"/>
</dbReference>
<evidence type="ECO:0000313" key="7">
    <source>
        <dbReference type="Proteomes" id="UP001174136"/>
    </source>
</evidence>
<dbReference type="GO" id="GO:0005886">
    <property type="term" value="C:plasma membrane"/>
    <property type="evidence" value="ECO:0007669"/>
    <property type="project" value="TreeGrafter"/>
</dbReference>
<evidence type="ECO:0000256" key="2">
    <source>
        <dbReference type="ARBA" id="ARBA00022490"/>
    </source>
</evidence>
<dbReference type="AlphaFoldDB" id="A0AA47MZ26"/>
<sequence>MLHNTLDVVSPSWFPWRQGRAVTGQVELHPPGLLHVLICRHYGDGSAGVRAPHDHRHQGQGLHHRDTELGLTLPGAHTSTCGQEPKVCRYSRLASSNTPPTAGTGLAMAATWSKQKLGPYYSEQPREGDETRSRVRPRAAAGMEDFRRTLLRVCKDAGVEPQESVLAQLLQARREAGGGVRLDLSGQSLSVDTCCALGRVFQKDTVVTEVSLSDCMLSEEGAKGLLSGFFSNTTIKVLDLKGNNLRSTGAEVLGKLLARNKTIRRLVLEWNALGMWDEAFSLFCEGLSVNAALTQLDLRNNQINHQGASELAAVLKRNCTLEVLDLRWNNIGLLGGRSLLEALQQNQTLVQLEMAGNNVPSDTLKALEQATGHNSDKRSLLTESRGRTKVLSKEINILKREKGRQYLSLMETIDRQRDEMGRSSRSTSVHVGQLQEALNERKSTVNALTAKLQMVEAALALSEQKKQELGELMSRVRAEKEEQRERHDRERRKVQEDSVLHEGKLLRDMQNVTESNTQLRNKVEEMERRCKSQQQQIFELKQELTNSTAELKLRLVQAEDRLEMEKRRSKQALEDGDTLRQKEVEHMNRHLEESERALQDRIFKLETQRIQLEEELSRAKAACVTQRAEAEEELGRVRAQVRLEEEQVASLEEKLRAVRQSRQDAQNHNTQQKQTIAELQAKQGQQRLETDGLRRRVEELQQELSGKDRERVAEVSQVRVELQEQMGHLQAERTTQGGLKEKISALEREIKAMSSSHRETLLDKESESSSLLERLRLRDAEIQRMREDEAQRASYLHSAVLAYVQGSPLGHYSSPKK</sequence>
<accession>A0AA47MZ26</accession>
<dbReference type="SUPFAM" id="SSF52047">
    <property type="entry name" value="RNI-like"/>
    <property type="match status" value="1"/>
</dbReference>
<gene>
    <name evidence="6" type="primary">LRRC45</name>
    <name evidence="6" type="ORF">N1851_010289</name>
</gene>
<evidence type="ECO:0000256" key="4">
    <source>
        <dbReference type="ARBA" id="ARBA00023212"/>
    </source>
</evidence>
<organism evidence="6 7">
    <name type="scientific">Merluccius polli</name>
    <name type="common">Benguela hake</name>
    <name type="synonym">Merluccius cadenati</name>
    <dbReference type="NCBI Taxonomy" id="89951"/>
    <lineage>
        <taxon>Eukaryota</taxon>
        <taxon>Metazoa</taxon>
        <taxon>Chordata</taxon>
        <taxon>Craniata</taxon>
        <taxon>Vertebrata</taxon>
        <taxon>Euteleostomi</taxon>
        <taxon>Actinopterygii</taxon>
        <taxon>Neopterygii</taxon>
        <taxon>Teleostei</taxon>
        <taxon>Neoteleostei</taxon>
        <taxon>Acanthomorphata</taxon>
        <taxon>Zeiogadaria</taxon>
        <taxon>Gadariae</taxon>
        <taxon>Gadiformes</taxon>
        <taxon>Gadoidei</taxon>
        <taxon>Merlucciidae</taxon>
        <taxon>Merluccius</taxon>
    </lineage>
</organism>
<feature type="region of interest" description="Disordered" evidence="5">
    <location>
        <begin position="477"/>
        <end position="496"/>
    </location>
</feature>
<dbReference type="InterPro" id="IPR052116">
    <property type="entry name" value="Centro_Cilium_Assembly"/>
</dbReference>
<dbReference type="InterPro" id="IPR001611">
    <property type="entry name" value="Leu-rich_rpt"/>
</dbReference>
<evidence type="ECO:0000256" key="1">
    <source>
        <dbReference type="ARBA" id="ARBA00004300"/>
    </source>
</evidence>
<dbReference type="PANTHER" id="PTHR23170">
    <property type="entry name" value="NY-REN-58 ANTIGEN"/>
    <property type="match status" value="1"/>
</dbReference>
<dbReference type="Pfam" id="PF13516">
    <property type="entry name" value="LRR_6"/>
    <property type="match status" value="3"/>
</dbReference>
<comment type="subcellular location">
    <subcellularLocation>
        <location evidence="1">Cytoplasm</location>
        <location evidence="1">Cytoskeleton</location>
        <location evidence="1">Microtubule organizing center</location>
        <location evidence="1">Centrosome</location>
    </subcellularLocation>
</comment>
<evidence type="ECO:0000313" key="6">
    <source>
        <dbReference type="EMBL" id="KAK0149189.1"/>
    </source>
</evidence>
<keyword evidence="2" id="KW-0963">Cytoplasm</keyword>